<dbReference type="HOGENOM" id="CLU_024307_0_0_0"/>
<dbReference type="GO" id="GO:0006542">
    <property type="term" value="P:glutamine biosynthetic process"/>
    <property type="evidence" value="ECO:0007669"/>
    <property type="project" value="InterPro"/>
</dbReference>
<dbReference type="EC" id="6.3.1.2" evidence="5"/>
<evidence type="ECO:0000313" key="6">
    <source>
        <dbReference type="Proteomes" id="UP000002209"/>
    </source>
</evidence>
<comment type="similarity">
    <text evidence="1 2">Belongs to the glutamine synthetase family.</text>
</comment>
<dbReference type="SUPFAM" id="SSF55931">
    <property type="entry name" value="Glutamine synthetase/guanido kinase"/>
    <property type="match status" value="1"/>
</dbReference>
<dbReference type="InterPro" id="IPR008147">
    <property type="entry name" value="Gln_synt_N"/>
</dbReference>
<evidence type="ECO:0000259" key="3">
    <source>
        <dbReference type="PROSITE" id="PS51986"/>
    </source>
</evidence>
<dbReference type="InterPro" id="IPR014746">
    <property type="entry name" value="Gln_synth/guanido_kin_cat_dom"/>
</dbReference>
<feature type="domain" description="GS catalytic" evidence="4">
    <location>
        <begin position="202"/>
        <end position="631"/>
    </location>
</feature>
<dbReference type="InterPro" id="IPR052725">
    <property type="entry name" value="GS_Type-3"/>
</dbReference>
<dbReference type="PROSITE" id="PS00181">
    <property type="entry name" value="GLNA_ATP"/>
    <property type="match status" value="1"/>
</dbReference>
<dbReference type="STRING" id="379066.GAU_0244"/>
<dbReference type="Gene3D" id="3.30.590.10">
    <property type="entry name" value="Glutamine synthetase/guanido kinase, catalytic domain"/>
    <property type="match status" value="1"/>
</dbReference>
<evidence type="ECO:0000256" key="2">
    <source>
        <dbReference type="RuleBase" id="RU000384"/>
    </source>
</evidence>
<reference evidence="6" key="1">
    <citation type="submission" date="2006-03" db="EMBL/GenBank/DDBJ databases">
        <title>Complete genome sequence of Gemmatimonas aurantiaca T-27 that represents a novel phylum Gemmatimonadetes.</title>
        <authorList>
            <person name="Takasaki K."/>
            <person name="Ichikawa N."/>
            <person name="Miura H."/>
            <person name="Matsushita S."/>
            <person name="Watanabe Y."/>
            <person name="Oguchi A."/>
            <person name="Ankai A."/>
            <person name="Yashiro I."/>
            <person name="Takahashi M."/>
            <person name="Terui Y."/>
            <person name="Fukui S."/>
            <person name="Yokoyama H."/>
            <person name="Tanikawa S."/>
            <person name="Hanada S."/>
            <person name="Kamagata Y."/>
            <person name="Fujita N."/>
        </authorList>
    </citation>
    <scope>NUCLEOTIDE SEQUENCE [LARGE SCALE GENOMIC DNA]</scope>
    <source>
        <strain evidence="6">T-27 / DSM 14586 / JCM 11422 / NBRC 100505</strain>
    </source>
</reference>
<dbReference type="AlphaFoldDB" id="C1A4X6"/>
<dbReference type="InterPro" id="IPR022147">
    <property type="entry name" value="GSIII_N"/>
</dbReference>
<dbReference type="EMBL" id="AP009153">
    <property type="protein sequence ID" value="BAH37286.1"/>
    <property type="molecule type" value="Genomic_DNA"/>
</dbReference>
<dbReference type="Pfam" id="PF18318">
    <property type="entry name" value="Gln-synt_C-ter"/>
    <property type="match status" value="1"/>
</dbReference>
<keyword evidence="5" id="KW-0436">Ligase</keyword>
<name>C1A4X6_GEMAT</name>
<dbReference type="Proteomes" id="UP000002209">
    <property type="component" value="Chromosome"/>
</dbReference>
<organism evidence="5 6">
    <name type="scientific">Gemmatimonas aurantiaca (strain DSM 14586 / JCM 11422 / NBRC 100505 / T-27)</name>
    <dbReference type="NCBI Taxonomy" id="379066"/>
    <lineage>
        <taxon>Bacteria</taxon>
        <taxon>Pseudomonadati</taxon>
        <taxon>Gemmatimonadota</taxon>
        <taxon>Gemmatimonadia</taxon>
        <taxon>Gemmatimonadales</taxon>
        <taxon>Gemmatimonadaceae</taxon>
        <taxon>Gemmatimonas</taxon>
    </lineage>
</organism>
<feature type="domain" description="GS beta-grasp" evidence="3">
    <location>
        <begin position="93"/>
        <end position="186"/>
    </location>
</feature>
<dbReference type="GO" id="GO:0004356">
    <property type="term" value="F:glutamine synthetase activity"/>
    <property type="evidence" value="ECO:0007669"/>
    <property type="project" value="UniProtKB-EC"/>
</dbReference>
<dbReference type="Pfam" id="PF12437">
    <property type="entry name" value="GSIII_N"/>
    <property type="match status" value="1"/>
</dbReference>
<dbReference type="InterPro" id="IPR008146">
    <property type="entry name" value="Gln_synth_cat_dom"/>
</dbReference>
<sequence length="740" mass="80790">MSISNRSRSAAMREVTHRPVRITTRPDSNGVQQPTSVWFGMNTFGLRDMRAKLPKDVYKKLAASIRLGKKLDSDIAPVVAQVIKEWALSRGVTHFTHWFQPQTGLTAEKHDAFLNFDENKLPMETFTGEQLIQSEPDASSFPSGGLRATWEARGYTAWNPGSPVFISETGGVKYLCIPSVFIGYNGEALDEMTPLLRSSDVLSAATIKLLELMGDTGVLRVNTTLGVEQEFFLIDRAHFALRPDLVMANRSLVGAPPPRGQQLEDHYFGGIPERVQACISEVEHELYKLGVPIVTRHNEVAPSQFEMAPIFEDSDIAVDHNHLTMAVLRKVALRHGLQAIVHEKPFAGINGSGKHCNWSLAITSDNNLDGTNLLKPGKTPHQNLRFLIILAAVLKGVHKHAGLLRAGIATSGNEHRLGANEAPPAIISAFLGKGLTQVIEDIAGGKTSPANAEQAMLKLGVAKLPEVEQDNTDRNRTSPFAFTGAKFEFRAVGGSQSIAFPVMLLQAGVAEAVIELTEALAKEIKTAKSTDDAVLKVVRKAFKETTAVRFEGNNYSDEWVVEAKSRGLLNLRRTPEAMAELKTDSAKALFKGTGILTDVELESRYHVRLERYVKDILIELHTLQQMIDTQVLPASYAYLAQLAGTAGQGAAAGINMQPVVDAANATSKLVAAAQKKRAELAKVITKAEALHDDLDAQAVYLTSTGCDALAEVRETSDALELAIGDEFWPLPRYREMLFPV</sequence>
<proteinExistence type="inferred from homology"/>
<evidence type="ECO:0000313" key="5">
    <source>
        <dbReference type="EMBL" id="BAH37286.1"/>
    </source>
</evidence>
<dbReference type="PROSITE" id="PS51986">
    <property type="entry name" value="GS_BETA_GRASP"/>
    <property type="match status" value="1"/>
</dbReference>
<dbReference type="SMART" id="SM01230">
    <property type="entry name" value="Gln-synt_C"/>
    <property type="match status" value="1"/>
</dbReference>
<keyword evidence="6" id="KW-1185">Reference proteome</keyword>
<dbReference type="Pfam" id="PF00120">
    <property type="entry name" value="Gln-synt_C"/>
    <property type="match status" value="1"/>
</dbReference>
<accession>C1A4X6</accession>
<dbReference type="PANTHER" id="PTHR42974">
    <property type="entry name" value="GLUTAMINE SYNTHETASE"/>
    <property type="match status" value="1"/>
</dbReference>
<dbReference type="PANTHER" id="PTHR42974:SF1">
    <property type="entry name" value="TYPE-3 GLUTAMINE SYNTHETASE"/>
    <property type="match status" value="1"/>
</dbReference>
<dbReference type="RefSeq" id="WP_012681734.1">
    <property type="nucleotide sequence ID" value="NC_012489.1"/>
</dbReference>
<dbReference type="KEGG" id="gau:GAU_0244"/>
<evidence type="ECO:0000256" key="1">
    <source>
        <dbReference type="PROSITE-ProRule" id="PRU01330"/>
    </source>
</evidence>
<gene>
    <name evidence="5" type="primary">glnN</name>
    <name evidence="5" type="ordered locus">GAU_0244</name>
</gene>
<dbReference type="eggNOG" id="COG3968">
    <property type="taxonomic scope" value="Bacteria"/>
</dbReference>
<dbReference type="PROSITE" id="PS51987">
    <property type="entry name" value="GS_CATALYTIC"/>
    <property type="match status" value="1"/>
</dbReference>
<dbReference type="InterPro" id="IPR027303">
    <property type="entry name" value="Gln_synth_gly_rich_site"/>
</dbReference>
<evidence type="ECO:0000259" key="4">
    <source>
        <dbReference type="PROSITE" id="PS51987"/>
    </source>
</evidence>
<dbReference type="InterPro" id="IPR040577">
    <property type="entry name" value="Gln-synt_C"/>
</dbReference>
<protein>
    <submittedName>
        <fullName evidence="5">Glutamine synthetase type III</fullName>
        <ecNumber evidence="5">6.3.1.2</ecNumber>
    </submittedName>
</protein>
<dbReference type="Gene3D" id="1.20.120.1560">
    <property type="match status" value="1"/>
</dbReference>